<evidence type="ECO:0000313" key="2">
    <source>
        <dbReference type="Proteomes" id="UP001642482"/>
    </source>
</evidence>
<evidence type="ECO:0000313" key="1">
    <source>
        <dbReference type="EMBL" id="CAK7237325.1"/>
    </source>
</evidence>
<organism evidence="1 2">
    <name type="scientific">Sporothrix eucalyptigena</name>
    <dbReference type="NCBI Taxonomy" id="1812306"/>
    <lineage>
        <taxon>Eukaryota</taxon>
        <taxon>Fungi</taxon>
        <taxon>Dikarya</taxon>
        <taxon>Ascomycota</taxon>
        <taxon>Pezizomycotina</taxon>
        <taxon>Sordariomycetes</taxon>
        <taxon>Sordariomycetidae</taxon>
        <taxon>Ophiostomatales</taxon>
        <taxon>Ophiostomataceae</taxon>
        <taxon>Sporothrix</taxon>
    </lineage>
</organism>
<sequence>MSELRQHCRTIAADAWLIEAKHYLQSKMSALLTLLELWATSTNVALDHQIEAASDPVVDFAAVRQRLRILEDEMLGLAHTFQQNFDDFFHEKIMVVFGTGRRDAQEAIVQGHLIGGDVFLNLGSNLATDVNELVQKTQETLRNVLENIFNDIEKTANFVYSGLERRAAPPVRRDVAFEGRLREFAAEVHRLKVRHKRMLNMIEHV</sequence>
<dbReference type="Proteomes" id="UP001642482">
    <property type="component" value="Unassembled WGS sequence"/>
</dbReference>
<protein>
    <submittedName>
        <fullName evidence="1">Uncharacterized protein</fullName>
    </submittedName>
</protein>
<comment type="caution">
    <text evidence="1">The sequence shown here is derived from an EMBL/GenBank/DDBJ whole genome shotgun (WGS) entry which is preliminary data.</text>
</comment>
<dbReference type="EMBL" id="CAWUHD010000179">
    <property type="protein sequence ID" value="CAK7237325.1"/>
    <property type="molecule type" value="Genomic_DNA"/>
</dbReference>
<reference evidence="1 2" key="1">
    <citation type="submission" date="2024-01" db="EMBL/GenBank/DDBJ databases">
        <authorList>
            <person name="Allen C."/>
            <person name="Tagirdzhanova G."/>
        </authorList>
    </citation>
    <scope>NUCLEOTIDE SEQUENCE [LARGE SCALE GENOMIC DNA]</scope>
</reference>
<proteinExistence type="predicted"/>
<name>A0ABP0CYW8_9PEZI</name>
<keyword evidence="2" id="KW-1185">Reference proteome</keyword>
<gene>
    <name evidence="1" type="ORF">SEUCBS140593_009921</name>
</gene>
<accession>A0ABP0CYW8</accession>